<feature type="transmembrane region" description="Helical" evidence="2">
    <location>
        <begin position="70"/>
        <end position="87"/>
    </location>
</feature>
<feature type="region of interest" description="Disordered" evidence="1">
    <location>
        <begin position="562"/>
        <end position="617"/>
    </location>
</feature>
<keyword evidence="2" id="KW-1133">Transmembrane helix</keyword>
<feature type="compositionally biased region" description="Gly residues" evidence="1">
    <location>
        <begin position="102"/>
        <end position="115"/>
    </location>
</feature>
<dbReference type="EMBL" id="JBBWWR010000005">
    <property type="protein sequence ID" value="KAK8965820.1"/>
    <property type="molecule type" value="Genomic_DNA"/>
</dbReference>
<reference evidence="3 4" key="1">
    <citation type="journal article" date="2022" name="Nat. Plants">
        <title>Genomes of leafy and leafless Platanthera orchids illuminate the evolution of mycoheterotrophy.</title>
        <authorList>
            <person name="Li M.H."/>
            <person name="Liu K.W."/>
            <person name="Li Z."/>
            <person name="Lu H.C."/>
            <person name="Ye Q.L."/>
            <person name="Zhang D."/>
            <person name="Wang J.Y."/>
            <person name="Li Y.F."/>
            <person name="Zhong Z.M."/>
            <person name="Liu X."/>
            <person name="Yu X."/>
            <person name="Liu D.K."/>
            <person name="Tu X.D."/>
            <person name="Liu B."/>
            <person name="Hao Y."/>
            <person name="Liao X.Y."/>
            <person name="Jiang Y.T."/>
            <person name="Sun W.H."/>
            <person name="Chen J."/>
            <person name="Chen Y.Q."/>
            <person name="Ai Y."/>
            <person name="Zhai J.W."/>
            <person name="Wu S.S."/>
            <person name="Zhou Z."/>
            <person name="Hsiao Y.Y."/>
            <person name="Wu W.L."/>
            <person name="Chen Y.Y."/>
            <person name="Lin Y.F."/>
            <person name="Hsu J.L."/>
            <person name="Li C.Y."/>
            <person name="Wang Z.W."/>
            <person name="Zhao X."/>
            <person name="Zhong W.Y."/>
            <person name="Ma X.K."/>
            <person name="Ma L."/>
            <person name="Huang J."/>
            <person name="Chen G.Z."/>
            <person name="Huang M.Z."/>
            <person name="Huang L."/>
            <person name="Peng D.H."/>
            <person name="Luo Y.B."/>
            <person name="Zou S.Q."/>
            <person name="Chen S.P."/>
            <person name="Lan S."/>
            <person name="Tsai W.C."/>
            <person name="Van de Peer Y."/>
            <person name="Liu Z.J."/>
        </authorList>
    </citation>
    <scope>NUCLEOTIDE SEQUENCE [LARGE SCALE GENOMIC DNA]</scope>
    <source>
        <strain evidence="3">Lor288</strain>
    </source>
</reference>
<feature type="compositionally biased region" description="Polar residues" evidence="1">
    <location>
        <begin position="567"/>
        <end position="582"/>
    </location>
</feature>
<evidence type="ECO:0000256" key="2">
    <source>
        <dbReference type="SAM" id="Phobius"/>
    </source>
</evidence>
<keyword evidence="4" id="KW-1185">Reference proteome</keyword>
<evidence type="ECO:0000313" key="3">
    <source>
        <dbReference type="EMBL" id="KAK8965820.1"/>
    </source>
</evidence>
<gene>
    <name evidence="3" type="ORF">KSP40_PGU013394</name>
</gene>
<keyword evidence="2" id="KW-0812">Transmembrane</keyword>
<evidence type="ECO:0000313" key="4">
    <source>
        <dbReference type="Proteomes" id="UP001412067"/>
    </source>
</evidence>
<name>A0ABR2MP14_9ASPA</name>
<proteinExistence type="predicted"/>
<sequence length="843" mass="94990">MRLDHPTSTSFPSLVRLQSTQEHCNPLASLPLAQLKFGIAADKPTSPCEAVPSTRIAFTSSVDQTSTISLVRYFLFVLLLTLITIFSRNQSVNPSDISGADDSGGLGAVAPGGGPADRTAGRGPGDSVPDMKKTKSGFDVTIQARSSVELARKFRQVKQEKADILHRKLRERKAKDPHPKKLQAEEPASIIQHSNQHQAQQVTRNRKRPSMLIDDSVGVYEISPKGRNQHDQIQPPIKVNQNQPSLKVNKKLPPSRKLDFEHSETNDLLRVDGALNQEDVEVVEPNKEITKDPHPKKLQPEEHASIIQHFNQHQAQQVERNKKCPSMLIDDFVGVYDISPKGTNQHDQIQPLIKVNQNLSPSKEIREELSGRNESLLQADGFLNQENVEVVERNKEIDENLERVWNYTKRSKMKRDPTQAEVFIETRSSISGKELDLETNNAISQLQDTMNNEKSNVEAFKIMFGKEHPGSMRCFGKGSEVILKKQIYKFCRERKLVEENSTAYLLSSTSKAWTDICSVQEEEDIEILLCNMPSKKVFQCRPTTRSSKQLLVEEIPKNNEVAELSPILNTPSPNRQQSQSRFGASDDDTTINEGNDESPIHGSTNTVGSPSIRRGRGVTTGRSIEKAILENDKKLLDIEFPEGFKKPRRYAKHLANGVGVIVRQNAGLDFFDPMEGSGARAETYFICCITYKSVQEFMEEMFQRSYTHWRGRLSATYKGYIVAGKNPRASSPFEWISIENLCQLCDLFENENFKKRSKTNAVNRSHMSFTHTSGSKSYHSRLPEMVNQSPVENFVNTHRKNGVFVISAWRAFDQAILKTQWPNYLTRAAVEILAVSLVSTPLI</sequence>
<accession>A0ABR2MP14</accession>
<feature type="region of interest" description="Disordered" evidence="1">
    <location>
        <begin position="93"/>
        <end position="137"/>
    </location>
</feature>
<dbReference type="Proteomes" id="UP001412067">
    <property type="component" value="Unassembled WGS sequence"/>
</dbReference>
<protein>
    <submittedName>
        <fullName evidence="3">Uncharacterized protein</fullName>
    </submittedName>
</protein>
<evidence type="ECO:0000256" key="1">
    <source>
        <dbReference type="SAM" id="MobiDB-lite"/>
    </source>
</evidence>
<keyword evidence="2" id="KW-0472">Membrane</keyword>
<organism evidence="3 4">
    <name type="scientific">Platanthera guangdongensis</name>
    <dbReference type="NCBI Taxonomy" id="2320717"/>
    <lineage>
        <taxon>Eukaryota</taxon>
        <taxon>Viridiplantae</taxon>
        <taxon>Streptophyta</taxon>
        <taxon>Embryophyta</taxon>
        <taxon>Tracheophyta</taxon>
        <taxon>Spermatophyta</taxon>
        <taxon>Magnoliopsida</taxon>
        <taxon>Liliopsida</taxon>
        <taxon>Asparagales</taxon>
        <taxon>Orchidaceae</taxon>
        <taxon>Orchidoideae</taxon>
        <taxon>Orchideae</taxon>
        <taxon>Orchidinae</taxon>
        <taxon>Platanthera</taxon>
    </lineage>
</organism>
<comment type="caution">
    <text evidence="3">The sequence shown here is derived from an EMBL/GenBank/DDBJ whole genome shotgun (WGS) entry which is preliminary data.</text>
</comment>
<feature type="compositionally biased region" description="Acidic residues" evidence="1">
    <location>
        <begin position="585"/>
        <end position="596"/>
    </location>
</feature>